<reference evidence="1" key="5">
    <citation type="journal article" date="2021" name="G3 (Bethesda)">
        <title>Aegilops tauschii genome assembly Aet v5.0 features greater sequence contiguity and improved annotation.</title>
        <authorList>
            <person name="Wang L."/>
            <person name="Zhu T."/>
            <person name="Rodriguez J.C."/>
            <person name="Deal K.R."/>
            <person name="Dubcovsky J."/>
            <person name="McGuire P.E."/>
            <person name="Lux T."/>
            <person name="Spannagl M."/>
            <person name="Mayer K.F.X."/>
            <person name="Baldrich P."/>
            <person name="Meyers B.C."/>
            <person name="Huo N."/>
            <person name="Gu Y.Q."/>
            <person name="Zhou H."/>
            <person name="Devos K.M."/>
            <person name="Bennetzen J.L."/>
            <person name="Unver T."/>
            <person name="Budak H."/>
            <person name="Gulick P.J."/>
            <person name="Galiba G."/>
            <person name="Kalapos B."/>
            <person name="Nelson D.R."/>
            <person name="Li P."/>
            <person name="You F.M."/>
            <person name="Luo M.C."/>
            <person name="Dvorak J."/>
        </authorList>
    </citation>
    <scope>NUCLEOTIDE SEQUENCE [LARGE SCALE GENOMIC DNA]</scope>
    <source>
        <strain evidence="1">cv. AL8/78</strain>
    </source>
</reference>
<evidence type="ECO:0000313" key="1">
    <source>
        <dbReference type="EnsemblPlants" id="AET4Gv20499500.5"/>
    </source>
</evidence>
<proteinExistence type="predicted"/>
<accession>A0A453IA17</accession>
<dbReference type="Gramene" id="AET4Gv20499500.5">
    <property type="protein sequence ID" value="AET4Gv20499500.5"/>
    <property type="gene ID" value="AET4Gv20499500"/>
</dbReference>
<organism evidence="1 2">
    <name type="scientific">Aegilops tauschii subsp. strangulata</name>
    <name type="common">Goatgrass</name>
    <dbReference type="NCBI Taxonomy" id="200361"/>
    <lineage>
        <taxon>Eukaryota</taxon>
        <taxon>Viridiplantae</taxon>
        <taxon>Streptophyta</taxon>
        <taxon>Embryophyta</taxon>
        <taxon>Tracheophyta</taxon>
        <taxon>Spermatophyta</taxon>
        <taxon>Magnoliopsida</taxon>
        <taxon>Liliopsida</taxon>
        <taxon>Poales</taxon>
        <taxon>Poaceae</taxon>
        <taxon>BOP clade</taxon>
        <taxon>Pooideae</taxon>
        <taxon>Triticodae</taxon>
        <taxon>Triticeae</taxon>
        <taxon>Triticinae</taxon>
        <taxon>Aegilops</taxon>
    </lineage>
</organism>
<dbReference type="PANTHER" id="PTHR36780:SF1">
    <property type="entry name" value="PROFILIN"/>
    <property type="match status" value="1"/>
</dbReference>
<evidence type="ECO:0000313" key="2">
    <source>
        <dbReference type="Proteomes" id="UP000015105"/>
    </source>
</evidence>
<reference evidence="1" key="3">
    <citation type="journal article" date="2017" name="Nature">
        <title>Genome sequence of the progenitor of the wheat D genome Aegilops tauschii.</title>
        <authorList>
            <person name="Luo M.C."/>
            <person name="Gu Y.Q."/>
            <person name="Puiu D."/>
            <person name="Wang H."/>
            <person name="Twardziok S.O."/>
            <person name="Deal K.R."/>
            <person name="Huo N."/>
            <person name="Zhu T."/>
            <person name="Wang L."/>
            <person name="Wang Y."/>
            <person name="McGuire P.E."/>
            <person name="Liu S."/>
            <person name="Long H."/>
            <person name="Ramasamy R.K."/>
            <person name="Rodriguez J.C."/>
            <person name="Van S.L."/>
            <person name="Yuan L."/>
            <person name="Wang Z."/>
            <person name="Xia Z."/>
            <person name="Xiao L."/>
            <person name="Anderson O.D."/>
            <person name="Ouyang S."/>
            <person name="Liang Y."/>
            <person name="Zimin A.V."/>
            <person name="Pertea G."/>
            <person name="Qi P."/>
            <person name="Bennetzen J.L."/>
            <person name="Dai X."/>
            <person name="Dawson M.W."/>
            <person name="Muller H.G."/>
            <person name="Kugler K."/>
            <person name="Rivarola-Duarte L."/>
            <person name="Spannagl M."/>
            <person name="Mayer K.F.X."/>
            <person name="Lu F.H."/>
            <person name="Bevan M.W."/>
            <person name="Leroy P."/>
            <person name="Li P."/>
            <person name="You F.M."/>
            <person name="Sun Q."/>
            <person name="Liu Z."/>
            <person name="Lyons E."/>
            <person name="Wicker T."/>
            <person name="Salzberg S.L."/>
            <person name="Devos K.M."/>
            <person name="Dvorak J."/>
        </authorList>
    </citation>
    <scope>NUCLEOTIDE SEQUENCE [LARGE SCALE GENOMIC DNA]</scope>
    <source>
        <strain evidence="1">cv. AL8/78</strain>
    </source>
</reference>
<dbReference type="PANTHER" id="PTHR36780">
    <property type="entry name" value="OS05G0241400 PROTEIN"/>
    <property type="match status" value="1"/>
</dbReference>
<reference evidence="2" key="1">
    <citation type="journal article" date="2014" name="Science">
        <title>Ancient hybridizations among the ancestral genomes of bread wheat.</title>
        <authorList>
            <consortium name="International Wheat Genome Sequencing Consortium,"/>
            <person name="Marcussen T."/>
            <person name="Sandve S.R."/>
            <person name="Heier L."/>
            <person name="Spannagl M."/>
            <person name="Pfeifer M."/>
            <person name="Jakobsen K.S."/>
            <person name="Wulff B.B."/>
            <person name="Steuernagel B."/>
            <person name="Mayer K.F."/>
            <person name="Olsen O.A."/>
        </authorList>
    </citation>
    <scope>NUCLEOTIDE SEQUENCE [LARGE SCALE GENOMIC DNA]</scope>
    <source>
        <strain evidence="2">cv. AL8/78</strain>
    </source>
</reference>
<name>A0A453IA17_AEGTS</name>
<sequence length="90" mass="10034">MDADWTWACRAWEKWTAKHVGSSVAGMPVKAALLLNYDPTGPSRLLPIVAEEEGTKFTAVDLQPFINFFRRNNLQTEFFSIGPNQCNGGC</sequence>
<protein>
    <submittedName>
        <fullName evidence="1">Uncharacterized protein</fullName>
    </submittedName>
</protein>
<reference evidence="2" key="2">
    <citation type="journal article" date="2017" name="Nat. Plants">
        <title>The Aegilops tauschii genome reveals multiple impacts of transposons.</title>
        <authorList>
            <person name="Zhao G."/>
            <person name="Zou C."/>
            <person name="Li K."/>
            <person name="Wang K."/>
            <person name="Li T."/>
            <person name="Gao L."/>
            <person name="Zhang X."/>
            <person name="Wang H."/>
            <person name="Yang Z."/>
            <person name="Liu X."/>
            <person name="Jiang W."/>
            <person name="Mao L."/>
            <person name="Kong X."/>
            <person name="Jiao Y."/>
            <person name="Jia J."/>
        </authorList>
    </citation>
    <scope>NUCLEOTIDE SEQUENCE [LARGE SCALE GENOMIC DNA]</scope>
    <source>
        <strain evidence="2">cv. AL8/78</strain>
    </source>
</reference>
<reference evidence="1" key="4">
    <citation type="submission" date="2019-03" db="UniProtKB">
        <authorList>
            <consortium name="EnsemblPlants"/>
        </authorList>
    </citation>
    <scope>IDENTIFICATION</scope>
</reference>
<dbReference type="AlphaFoldDB" id="A0A453IA17"/>
<dbReference type="EnsemblPlants" id="AET4Gv20499500.5">
    <property type="protein sequence ID" value="AET4Gv20499500.5"/>
    <property type="gene ID" value="AET4Gv20499500"/>
</dbReference>
<keyword evidence="2" id="KW-1185">Reference proteome</keyword>
<dbReference type="Proteomes" id="UP000015105">
    <property type="component" value="Chromosome 4D"/>
</dbReference>